<dbReference type="RefSeq" id="WP_277124126.1">
    <property type="nucleotide sequence ID" value="NZ_CP113926.1"/>
</dbReference>
<organism evidence="3 4">
    <name type="scientific">Ligilactobacillus acidipiscis</name>
    <dbReference type="NCBI Taxonomy" id="89059"/>
    <lineage>
        <taxon>Bacteria</taxon>
        <taxon>Bacillati</taxon>
        <taxon>Bacillota</taxon>
        <taxon>Bacilli</taxon>
        <taxon>Lactobacillales</taxon>
        <taxon>Lactobacillaceae</taxon>
        <taxon>Ligilactobacillus</taxon>
    </lineage>
</organism>
<keyword evidence="1" id="KW-0472">Membrane</keyword>
<reference evidence="3" key="2">
    <citation type="submission" date="2021-09" db="EMBL/GenBank/DDBJ databases">
        <authorList>
            <person name="Gilroy R."/>
        </authorList>
    </citation>
    <scope>NUCLEOTIDE SEQUENCE</scope>
    <source>
        <strain evidence="3">CHK174-6876</strain>
    </source>
</reference>
<sequence>MIKCDTTFDKKTVARIYKYYVKKHLRIPISRTIVGVGSIFLILFGAAYLADTISFHEPWGGFEIFMLCAALFGLFFLWYALFGAKKISLHQLNKQFLKNKQHSVIFHYTFDQKGIHIEKTDSSSFYSWKLLKKIWEQPDFYVFEIDTNRFGLIDKHGFKNNDHAEFQILLQKVLQPNQIEQHKLLIG</sequence>
<dbReference type="AlphaFoldDB" id="A0A921F9S9"/>
<evidence type="ECO:0000259" key="2">
    <source>
        <dbReference type="Pfam" id="PF14317"/>
    </source>
</evidence>
<dbReference type="EMBL" id="DYXG01000099">
    <property type="protein sequence ID" value="HJE97979.1"/>
    <property type="molecule type" value="Genomic_DNA"/>
</dbReference>
<evidence type="ECO:0000256" key="1">
    <source>
        <dbReference type="SAM" id="Phobius"/>
    </source>
</evidence>
<comment type="caution">
    <text evidence="3">The sequence shown here is derived from an EMBL/GenBank/DDBJ whole genome shotgun (WGS) entry which is preliminary data.</text>
</comment>
<proteinExistence type="predicted"/>
<evidence type="ECO:0000313" key="3">
    <source>
        <dbReference type="EMBL" id="HJE97979.1"/>
    </source>
</evidence>
<dbReference type="Proteomes" id="UP000707535">
    <property type="component" value="Unassembled WGS sequence"/>
</dbReference>
<gene>
    <name evidence="3" type="ORF">K8V00_10180</name>
</gene>
<dbReference type="InterPro" id="IPR025588">
    <property type="entry name" value="YcxB-like_C"/>
</dbReference>
<keyword evidence="1" id="KW-1133">Transmembrane helix</keyword>
<dbReference type="Pfam" id="PF14317">
    <property type="entry name" value="YcxB"/>
    <property type="match status" value="1"/>
</dbReference>
<feature type="domain" description="YcxB-like C-terminal" evidence="2">
    <location>
        <begin position="110"/>
        <end position="167"/>
    </location>
</feature>
<accession>A0A921F9S9</accession>
<name>A0A921F9S9_9LACO</name>
<feature type="transmembrane region" description="Helical" evidence="1">
    <location>
        <begin position="32"/>
        <end position="50"/>
    </location>
</feature>
<reference evidence="3" key="1">
    <citation type="journal article" date="2021" name="PeerJ">
        <title>Extensive microbial diversity within the chicken gut microbiome revealed by metagenomics and culture.</title>
        <authorList>
            <person name="Gilroy R."/>
            <person name="Ravi A."/>
            <person name="Getino M."/>
            <person name="Pursley I."/>
            <person name="Horton D.L."/>
            <person name="Alikhan N.F."/>
            <person name="Baker D."/>
            <person name="Gharbi K."/>
            <person name="Hall N."/>
            <person name="Watson M."/>
            <person name="Adriaenssens E.M."/>
            <person name="Foster-Nyarko E."/>
            <person name="Jarju S."/>
            <person name="Secka A."/>
            <person name="Antonio M."/>
            <person name="Oren A."/>
            <person name="Chaudhuri R.R."/>
            <person name="La Ragione R."/>
            <person name="Hildebrand F."/>
            <person name="Pallen M.J."/>
        </authorList>
    </citation>
    <scope>NUCLEOTIDE SEQUENCE</scope>
    <source>
        <strain evidence="3">CHK174-6876</strain>
    </source>
</reference>
<feature type="transmembrane region" description="Helical" evidence="1">
    <location>
        <begin position="62"/>
        <end position="82"/>
    </location>
</feature>
<evidence type="ECO:0000313" key="4">
    <source>
        <dbReference type="Proteomes" id="UP000707535"/>
    </source>
</evidence>
<protein>
    <submittedName>
        <fullName evidence="3">YcxB family protein</fullName>
    </submittedName>
</protein>
<keyword evidence="1" id="KW-0812">Transmembrane</keyword>